<comment type="caution">
    <text evidence="6">The sequence shown here is derived from an EMBL/GenBank/DDBJ whole genome shotgun (WGS) entry which is preliminary data.</text>
</comment>
<dbReference type="InterPro" id="IPR001701">
    <property type="entry name" value="Glyco_hydro_9"/>
</dbReference>
<dbReference type="RefSeq" id="WP_200355875.1">
    <property type="nucleotide sequence ID" value="NZ_JAENIL010000020.1"/>
</dbReference>
<dbReference type="GO" id="GO:0000272">
    <property type="term" value="P:polysaccharide catabolic process"/>
    <property type="evidence" value="ECO:0007669"/>
    <property type="project" value="UniProtKB-KW"/>
</dbReference>
<dbReference type="InterPro" id="IPR004197">
    <property type="entry name" value="Cellulase_Ig-like"/>
</dbReference>
<evidence type="ECO:0000259" key="5">
    <source>
        <dbReference type="Pfam" id="PF02927"/>
    </source>
</evidence>
<keyword evidence="2" id="KW-0119">Carbohydrate metabolism</keyword>
<keyword evidence="6" id="KW-0378">Hydrolase</keyword>
<reference evidence="6" key="1">
    <citation type="submission" date="2021-01" db="EMBL/GenBank/DDBJ databases">
        <title>Modified the classification status of verrucomicrobia.</title>
        <authorList>
            <person name="Feng X."/>
        </authorList>
    </citation>
    <scope>NUCLEOTIDE SEQUENCE</scope>
    <source>
        <strain evidence="6">KCTC 13126</strain>
    </source>
</reference>
<name>A0A934RWA6_9BACT</name>
<dbReference type="GO" id="GO:0008810">
    <property type="term" value="F:cellulase activity"/>
    <property type="evidence" value="ECO:0007669"/>
    <property type="project" value="InterPro"/>
</dbReference>
<protein>
    <submittedName>
        <fullName evidence="6">Glycoside hydrolase family 9 protein</fullName>
    </submittedName>
</protein>
<dbReference type="Pfam" id="PF00759">
    <property type="entry name" value="Glyco_hydro_9"/>
    <property type="match status" value="1"/>
</dbReference>
<dbReference type="InterPro" id="IPR014756">
    <property type="entry name" value="Ig_E-set"/>
</dbReference>
<dbReference type="Proteomes" id="UP000617628">
    <property type="component" value="Unassembled WGS sequence"/>
</dbReference>
<dbReference type="Gene3D" id="1.50.10.10">
    <property type="match status" value="1"/>
</dbReference>
<dbReference type="SUPFAM" id="SSF81296">
    <property type="entry name" value="E set domains"/>
    <property type="match status" value="1"/>
</dbReference>
<evidence type="ECO:0000256" key="3">
    <source>
        <dbReference type="ARBA" id="ARBA00023326"/>
    </source>
</evidence>
<evidence type="ECO:0000256" key="1">
    <source>
        <dbReference type="ARBA" id="ARBA00007072"/>
    </source>
</evidence>
<evidence type="ECO:0000313" key="7">
    <source>
        <dbReference type="Proteomes" id="UP000617628"/>
    </source>
</evidence>
<evidence type="ECO:0000259" key="4">
    <source>
        <dbReference type="Pfam" id="PF00759"/>
    </source>
</evidence>
<dbReference type="EMBL" id="JAENIL010000020">
    <property type="protein sequence ID" value="MBK1877661.1"/>
    <property type="molecule type" value="Genomic_DNA"/>
</dbReference>
<feature type="domain" description="Glycoside hydrolase family 9" evidence="4">
    <location>
        <begin position="412"/>
        <end position="639"/>
    </location>
</feature>
<evidence type="ECO:0000256" key="2">
    <source>
        <dbReference type="ARBA" id="ARBA00023277"/>
    </source>
</evidence>
<organism evidence="6 7">
    <name type="scientific">Pelagicoccus mobilis</name>
    <dbReference type="NCBI Taxonomy" id="415221"/>
    <lineage>
        <taxon>Bacteria</taxon>
        <taxon>Pseudomonadati</taxon>
        <taxon>Verrucomicrobiota</taxon>
        <taxon>Opitutia</taxon>
        <taxon>Puniceicoccales</taxon>
        <taxon>Pelagicoccaceae</taxon>
        <taxon>Pelagicoccus</taxon>
    </lineage>
</organism>
<evidence type="ECO:0000313" key="6">
    <source>
        <dbReference type="EMBL" id="MBK1877661.1"/>
    </source>
</evidence>
<accession>A0A934RWA6</accession>
<dbReference type="Gene3D" id="2.60.40.10">
    <property type="entry name" value="Immunoglobulins"/>
    <property type="match status" value="1"/>
</dbReference>
<dbReference type="InterPro" id="IPR012341">
    <property type="entry name" value="6hp_glycosidase-like_sf"/>
</dbReference>
<proteinExistence type="inferred from homology"/>
<dbReference type="Pfam" id="PF02927">
    <property type="entry name" value="CelD_N"/>
    <property type="match status" value="1"/>
</dbReference>
<dbReference type="AlphaFoldDB" id="A0A934RWA6"/>
<dbReference type="InterPro" id="IPR008928">
    <property type="entry name" value="6-hairpin_glycosidase_sf"/>
</dbReference>
<dbReference type="InterPro" id="IPR013783">
    <property type="entry name" value="Ig-like_fold"/>
</dbReference>
<dbReference type="SUPFAM" id="SSF48208">
    <property type="entry name" value="Six-hairpin glycosidases"/>
    <property type="match status" value="1"/>
</dbReference>
<keyword evidence="3" id="KW-0624">Polysaccharide degradation</keyword>
<comment type="similarity">
    <text evidence="1">Belongs to the glycosyl hydrolase 9 (cellulase E) family.</text>
</comment>
<keyword evidence="7" id="KW-1185">Reference proteome</keyword>
<dbReference type="CDD" id="cd02850">
    <property type="entry name" value="E_set_Cellulase_N"/>
    <property type="match status" value="1"/>
</dbReference>
<gene>
    <name evidence="6" type="ORF">JIN87_12355</name>
</gene>
<feature type="domain" description="Cellulase Ig-like" evidence="5">
    <location>
        <begin position="124"/>
        <end position="225"/>
    </location>
</feature>
<sequence>MDGKVHFKDDGTGESAFKGHAFAEGDDWIEAYGEELNVAEAVRPENWKLYPSGGDGEAVQPLAVHRKSKVFNSDHAWNYKLDHWLFLKLPKKMENGDGFRIEVADTLGSEQEAVEFVYDLDRSQSEAVHVNLIGYTPDSPIKSADLYLWLGDGGPRDYSGCEGNEAWLFDVVSEKRFPVGKVEFWKEESDKDAGGRNLTGSPVWTVDFSDHSRPGRYRLVVDGVGASPEFEISEDIWKEPYSYSTMGYYYMRLGEAVHANNPPPRQPRFIPGEDPAGFTIYLTDFDPFDEAWKARKGDTWDEPHFKPAVESMFWERRLPGNPTNDNAIGGHSDALDWDRHLAHVSNIYDMLLPFLLSDGGLSDDDLGIAESGNGIPDLIDEARNEVDMFLSLRVGEAYAQGLTNPSKEKTVMFQAGATTMAAWANSANSAILAEAFRLAGDENLKAHYLEEAITAFRFASKQDDLQLDEKQDIGDAFMRGRDFRMMAAAFLYNVTGDREWEDLMAADSVVKDGVADIEERSREWVQTWGTAAYLLTPHKQHYPELAKNMKASVRKQALENNVRFMNERPSRRSSNNNYWRTKHELQLVAIAHHFSKRRSEKERFEKAMILEADWGLGRNPSNTVEMTGLGSRHIVNCYTSGGNDGVPGMHPGHTPYNNLDPWGTTWRGSMPQWFTERGYPEWEEGGWPEQESFFNCRYSWTNGEFTPRQTMRGKHVLYSYLYWLSKD</sequence>